<dbReference type="PANTHER" id="PTHR30204:SF69">
    <property type="entry name" value="MERR-FAMILY TRANSCRIPTIONAL REGULATOR"/>
    <property type="match status" value="1"/>
</dbReference>
<protein>
    <submittedName>
        <fullName evidence="6">MerR family DNA-binding transcriptional regulator</fullName>
    </submittedName>
</protein>
<keyword evidence="2" id="KW-0805">Transcription regulation</keyword>
<dbReference type="PROSITE" id="PS50937">
    <property type="entry name" value="HTH_MERR_2"/>
    <property type="match status" value="1"/>
</dbReference>
<dbReference type="EMBL" id="CP046172">
    <property type="protein sequence ID" value="QIS09719.1"/>
    <property type="molecule type" value="Genomic_DNA"/>
</dbReference>
<evidence type="ECO:0000313" key="7">
    <source>
        <dbReference type="Proteomes" id="UP000503540"/>
    </source>
</evidence>
<evidence type="ECO:0000256" key="2">
    <source>
        <dbReference type="ARBA" id="ARBA00023015"/>
    </source>
</evidence>
<dbReference type="InterPro" id="IPR009061">
    <property type="entry name" value="DNA-bd_dom_put_sf"/>
</dbReference>
<dbReference type="GO" id="GO:0003700">
    <property type="term" value="F:DNA-binding transcription factor activity"/>
    <property type="evidence" value="ECO:0007669"/>
    <property type="project" value="InterPro"/>
</dbReference>
<evidence type="ECO:0000256" key="4">
    <source>
        <dbReference type="ARBA" id="ARBA00023163"/>
    </source>
</evidence>
<keyword evidence="4" id="KW-0804">Transcription</keyword>
<evidence type="ECO:0000256" key="1">
    <source>
        <dbReference type="ARBA" id="ARBA00022491"/>
    </source>
</evidence>
<dbReference type="SMART" id="SM00422">
    <property type="entry name" value="HTH_MERR"/>
    <property type="match status" value="1"/>
</dbReference>
<name>A0A6G9Y917_9NOCA</name>
<evidence type="ECO:0000259" key="5">
    <source>
        <dbReference type="PROSITE" id="PS50937"/>
    </source>
</evidence>
<feature type="domain" description="HTH merR-type" evidence="5">
    <location>
        <begin position="36"/>
        <end position="105"/>
    </location>
</feature>
<reference evidence="6 7" key="1">
    <citation type="journal article" date="2019" name="ACS Chem. Biol.">
        <title>Identification and Mobilization of a Cryptic Antibiotic Biosynthesis Gene Locus from a Human-Pathogenic Nocardia Isolate.</title>
        <authorList>
            <person name="Herisse M."/>
            <person name="Ishida K."/>
            <person name="Porter J.L."/>
            <person name="Howden B."/>
            <person name="Hertweck C."/>
            <person name="Stinear T.P."/>
            <person name="Pidot S.J."/>
        </authorList>
    </citation>
    <scope>NUCLEOTIDE SEQUENCE [LARGE SCALE GENOMIC DNA]</scope>
    <source>
        <strain evidence="6 7">AUSMDU00012717</strain>
    </source>
</reference>
<dbReference type="AlphaFoldDB" id="A0A6G9Y917"/>
<keyword evidence="1" id="KW-0678">Repressor</keyword>
<evidence type="ECO:0000256" key="3">
    <source>
        <dbReference type="ARBA" id="ARBA00023125"/>
    </source>
</evidence>
<dbReference type="SUPFAM" id="SSF46955">
    <property type="entry name" value="Putative DNA-binding domain"/>
    <property type="match status" value="1"/>
</dbReference>
<dbReference type="Gene3D" id="1.10.1660.10">
    <property type="match status" value="1"/>
</dbReference>
<dbReference type="PANTHER" id="PTHR30204">
    <property type="entry name" value="REDOX-CYCLING DRUG-SENSING TRANSCRIPTIONAL ACTIVATOR SOXR"/>
    <property type="match status" value="1"/>
</dbReference>
<dbReference type="Proteomes" id="UP000503540">
    <property type="component" value="Chromosome"/>
</dbReference>
<dbReference type="InterPro" id="IPR000551">
    <property type="entry name" value="MerR-type_HTH_dom"/>
</dbReference>
<evidence type="ECO:0000313" key="6">
    <source>
        <dbReference type="EMBL" id="QIS09719.1"/>
    </source>
</evidence>
<keyword evidence="3 6" id="KW-0238">DNA-binding</keyword>
<dbReference type="KEGG" id="nah:F5544_09090"/>
<organism evidence="6 7">
    <name type="scientific">Nocardia arthritidis</name>
    <dbReference type="NCBI Taxonomy" id="228602"/>
    <lineage>
        <taxon>Bacteria</taxon>
        <taxon>Bacillati</taxon>
        <taxon>Actinomycetota</taxon>
        <taxon>Actinomycetes</taxon>
        <taxon>Mycobacteriales</taxon>
        <taxon>Nocardiaceae</taxon>
        <taxon>Nocardia</taxon>
    </lineage>
</organism>
<dbReference type="InterPro" id="IPR047057">
    <property type="entry name" value="MerR_fam"/>
</dbReference>
<gene>
    <name evidence="6" type="ORF">F5544_09090</name>
</gene>
<sequence>MAGVSPALSLSSYPAASRIDACGKVKSDPRFIEEMSMQIGDFAAATGTTTRMLRHYESQGLLEPARRDANGYRDYDETQIAQARQIRDLIRCGIPSRLVKDLLSALTDSDGIYPEHVDPDTVDAVENEWQRMCRCVNCMAQRRDALRAYLDQISSPARPA</sequence>
<dbReference type="GO" id="GO:0003677">
    <property type="term" value="F:DNA binding"/>
    <property type="evidence" value="ECO:0007669"/>
    <property type="project" value="UniProtKB-KW"/>
</dbReference>
<keyword evidence="7" id="KW-1185">Reference proteome</keyword>
<dbReference type="PRINTS" id="PR00040">
    <property type="entry name" value="HTHMERR"/>
</dbReference>
<proteinExistence type="predicted"/>
<dbReference type="Pfam" id="PF13411">
    <property type="entry name" value="MerR_1"/>
    <property type="match status" value="1"/>
</dbReference>
<accession>A0A6G9Y917</accession>